<dbReference type="PRINTS" id="PR00682">
    <property type="entry name" value="IPNSYNTHASE"/>
</dbReference>
<feature type="domain" description="Fe2OG dioxygenase" evidence="6">
    <location>
        <begin position="180"/>
        <end position="281"/>
    </location>
</feature>
<keyword evidence="2 5" id="KW-0479">Metal-binding</keyword>
<dbReference type="PROSITE" id="PS51471">
    <property type="entry name" value="FE2OG_OXY"/>
    <property type="match status" value="1"/>
</dbReference>
<reference evidence="7 8" key="1">
    <citation type="submission" date="2006-09" db="EMBL/GenBank/DDBJ databases">
        <authorList>
            <person name="Emerson D."/>
            <person name="Ferriera S."/>
            <person name="Johnson J."/>
            <person name="Kravitz S."/>
            <person name="Halpern A."/>
            <person name="Remington K."/>
            <person name="Beeson K."/>
            <person name="Tran B."/>
            <person name="Rogers Y.-H."/>
            <person name="Friedman R."/>
            <person name="Venter J.C."/>
        </authorList>
    </citation>
    <scope>NUCLEOTIDE SEQUENCE [LARGE SCALE GENOMIC DNA]</scope>
    <source>
        <strain evidence="7 8">PV-1</strain>
    </source>
</reference>
<dbReference type="eggNOG" id="COG3491">
    <property type="taxonomic scope" value="Bacteria"/>
</dbReference>
<comment type="similarity">
    <text evidence="1 5">Belongs to the iron/ascorbate-dependent oxidoreductase family.</text>
</comment>
<dbReference type="InterPro" id="IPR026992">
    <property type="entry name" value="DIOX_N"/>
</dbReference>
<dbReference type="PANTHER" id="PTHR10209">
    <property type="entry name" value="OXIDOREDUCTASE, 2OG-FE II OXYGENASE FAMILY PROTEIN"/>
    <property type="match status" value="1"/>
</dbReference>
<evidence type="ECO:0000313" key="7">
    <source>
        <dbReference type="EMBL" id="EAU53701.1"/>
    </source>
</evidence>
<name>Q0EWT8_9PROT</name>
<sequence>MHEMNIDGQALPVIDIAPMLSGEGDDRKRVGEAVATACCRHGYFYVINHGINPALVERLVEQSKRFFALPEREKMRYYIGLSTNHRGYVPVGEEVFGDYGKSDLKEAFDTARDLPVEDKDYLAGNPLLGPNVWPYGMPGFRDAVTGYYDEAMRVGDALFRAFALALGLDEHAFGPMLTRPTSQLRLIHYPAGPATTAEEEQLGIGSHTDYECFTLLYPTRPGLQVLSDAGAWVDVPLIPGSFVINIGDMLEVLSNGRFVSTSHRVISHGVERFSFPLFCAVDYDVVVEPVAHCVDENHSPRYGPVRAGEHLFAETARTFRYLRDRLESGELILDESVREEPQFGRSRKAGRV</sequence>
<dbReference type="STRING" id="314344.AL013_02600"/>
<gene>
    <name evidence="7" type="ORF">SPV1_06164</name>
</gene>
<proteinExistence type="inferred from homology"/>
<dbReference type="OrthoDB" id="21825at2"/>
<dbReference type="Pfam" id="PF14226">
    <property type="entry name" value="DIOX_N"/>
    <property type="match status" value="1"/>
</dbReference>
<dbReference type="HOGENOM" id="CLU_010119_6_3_0"/>
<dbReference type="AlphaFoldDB" id="Q0EWT8"/>
<dbReference type="SUPFAM" id="SSF51197">
    <property type="entry name" value="Clavaminate synthase-like"/>
    <property type="match status" value="1"/>
</dbReference>
<evidence type="ECO:0000256" key="4">
    <source>
        <dbReference type="ARBA" id="ARBA00023004"/>
    </source>
</evidence>
<evidence type="ECO:0000256" key="5">
    <source>
        <dbReference type="RuleBase" id="RU003682"/>
    </source>
</evidence>
<evidence type="ECO:0000259" key="6">
    <source>
        <dbReference type="PROSITE" id="PS51471"/>
    </source>
</evidence>
<dbReference type="Proteomes" id="UP000005297">
    <property type="component" value="Unassembled WGS sequence"/>
</dbReference>
<dbReference type="EMBL" id="AATS01000018">
    <property type="protein sequence ID" value="EAU53701.1"/>
    <property type="molecule type" value="Genomic_DNA"/>
</dbReference>
<comment type="caution">
    <text evidence="7">The sequence shown here is derived from an EMBL/GenBank/DDBJ whole genome shotgun (WGS) entry which is preliminary data.</text>
</comment>
<dbReference type="GO" id="GO:0046872">
    <property type="term" value="F:metal ion binding"/>
    <property type="evidence" value="ECO:0007669"/>
    <property type="project" value="UniProtKB-KW"/>
</dbReference>
<dbReference type="InParanoid" id="Q0EWT8"/>
<dbReference type="InterPro" id="IPR027443">
    <property type="entry name" value="IPNS-like_sf"/>
</dbReference>
<dbReference type="Gene3D" id="2.60.120.330">
    <property type="entry name" value="B-lactam Antibiotic, Isopenicillin N Synthase, Chain"/>
    <property type="match status" value="1"/>
</dbReference>
<keyword evidence="4 5" id="KW-0408">Iron</keyword>
<keyword evidence="3 5" id="KW-0560">Oxidoreductase</keyword>
<dbReference type="InterPro" id="IPR005123">
    <property type="entry name" value="Oxoglu/Fe-dep_dioxygenase_dom"/>
</dbReference>
<accession>Q0EWT8</accession>
<evidence type="ECO:0000256" key="1">
    <source>
        <dbReference type="ARBA" id="ARBA00008056"/>
    </source>
</evidence>
<evidence type="ECO:0000256" key="2">
    <source>
        <dbReference type="ARBA" id="ARBA00022723"/>
    </source>
</evidence>
<dbReference type="InterPro" id="IPR044861">
    <property type="entry name" value="IPNS-like_FE2OG_OXY"/>
</dbReference>
<evidence type="ECO:0000256" key="3">
    <source>
        <dbReference type="ARBA" id="ARBA00023002"/>
    </source>
</evidence>
<organism evidence="7 8">
    <name type="scientific">Mariprofundus ferrooxydans PV-1</name>
    <dbReference type="NCBI Taxonomy" id="314345"/>
    <lineage>
        <taxon>Bacteria</taxon>
        <taxon>Pseudomonadati</taxon>
        <taxon>Pseudomonadota</taxon>
        <taxon>Candidatius Mariprofundia</taxon>
        <taxon>Mariprofundales</taxon>
        <taxon>Mariprofundaceae</taxon>
        <taxon>Mariprofundus</taxon>
    </lineage>
</organism>
<protein>
    <submittedName>
        <fullName evidence="7">Putative oxidoreductase</fullName>
    </submittedName>
</protein>
<dbReference type="PANTHER" id="PTHR10209:SF881">
    <property type="entry name" value="FI07970P-RELATED"/>
    <property type="match status" value="1"/>
</dbReference>
<dbReference type="Pfam" id="PF03171">
    <property type="entry name" value="2OG-FeII_Oxy"/>
    <property type="match status" value="1"/>
</dbReference>
<evidence type="ECO:0000313" key="8">
    <source>
        <dbReference type="Proteomes" id="UP000005297"/>
    </source>
</evidence>
<keyword evidence="8" id="KW-1185">Reference proteome</keyword>
<dbReference type="RefSeq" id="WP_009851526.1">
    <property type="nucleotide sequence ID" value="NZ_DS022295.1"/>
</dbReference>
<dbReference type="GO" id="GO:0016491">
    <property type="term" value="F:oxidoreductase activity"/>
    <property type="evidence" value="ECO:0007669"/>
    <property type="project" value="UniProtKB-KW"/>
</dbReference>